<evidence type="ECO:0000256" key="1">
    <source>
        <dbReference type="SAM" id="MobiDB-lite"/>
    </source>
</evidence>
<reference evidence="2 3" key="1">
    <citation type="journal article" date="2023" name="G3 (Bethesda)">
        <title>A chromosome-length genome assembly and annotation of blackberry (Rubus argutus, cv. 'Hillquist').</title>
        <authorList>
            <person name="Bruna T."/>
            <person name="Aryal R."/>
            <person name="Dudchenko O."/>
            <person name="Sargent D.J."/>
            <person name="Mead D."/>
            <person name="Buti M."/>
            <person name="Cavallini A."/>
            <person name="Hytonen T."/>
            <person name="Andres J."/>
            <person name="Pham M."/>
            <person name="Weisz D."/>
            <person name="Mascagni F."/>
            <person name="Usai G."/>
            <person name="Natali L."/>
            <person name="Bassil N."/>
            <person name="Fernandez G.E."/>
            <person name="Lomsadze A."/>
            <person name="Armour M."/>
            <person name="Olukolu B."/>
            <person name="Poorten T."/>
            <person name="Britton C."/>
            <person name="Davik J."/>
            <person name="Ashrafi H."/>
            <person name="Aiden E.L."/>
            <person name="Borodovsky M."/>
            <person name="Worthington M."/>
        </authorList>
    </citation>
    <scope>NUCLEOTIDE SEQUENCE [LARGE SCALE GENOMIC DNA]</scope>
    <source>
        <strain evidence="2">PI 553951</strain>
    </source>
</reference>
<evidence type="ECO:0000313" key="3">
    <source>
        <dbReference type="Proteomes" id="UP001457282"/>
    </source>
</evidence>
<feature type="region of interest" description="Disordered" evidence="1">
    <location>
        <begin position="32"/>
        <end position="63"/>
    </location>
</feature>
<proteinExistence type="predicted"/>
<dbReference type="Proteomes" id="UP001457282">
    <property type="component" value="Unassembled WGS sequence"/>
</dbReference>
<evidence type="ECO:0000313" key="2">
    <source>
        <dbReference type="EMBL" id="KAK9932695.1"/>
    </source>
</evidence>
<keyword evidence="3" id="KW-1185">Reference proteome</keyword>
<comment type="caution">
    <text evidence="2">The sequence shown here is derived from an EMBL/GenBank/DDBJ whole genome shotgun (WGS) entry which is preliminary data.</text>
</comment>
<dbReference type="EMBL" id="JBEDUW010000004">
    <property type="protein sequence ID" value="KAK9932695.1"/>
    <property type="molecule type" value="Genomic_DNA"/>
</dbReference>
<organism evidence="2 3">
    <name type="scientific">Rubus argutus</name>
    <name type="common">Southern blackberry</name>
    <dbReference type="NCBI Taxonomy" id="59490"/>
    <lineage>
        <taxon>Eukaryota</taxon>
        <taxon>Viridiplantae</taxon>
        <taxon>Streptophyta</taxon>
        <taxon>Embryophyta</taxon>
        <taxon>Tracheophyta</taxon>
        <taxon>Spermatophyta</taxon>
        <taxon>Magnoliopsida</taxon>
        <taxon>eudicotyledons</taxon>
        <taxon>Gunneridae</taxon>
        <taxon>Pentapetalae</taxon>
        <taxon>rosids</taxon>
        <taxon>fabids</taxon>
        <taxon>Rosales</taxon>
        <taxon>Rosaceae</taxon>
        <taxon>Rosoideae</taxon>
        <taxon>Rosoideae incertae sedis</taxon>
        <taxon>Rubus</taxon>
    </lineage>
</organism>
<accession>A0AAW1X8I4</accession>
<feature type="compositionally biased region" description="Basic residues" evidence="1">
    <location>
        <begin position="34"/>
        <end position="43"/>
    </location>
</feature>
<name>A0AAW1X8I4_RUBAR</name>
<dbReference type="AlphaFoldDB" id="A0AAW1X8I4"/>
<protein>
    <submittedName>
        <fullName evidence="2">Uncharacterized protein</fullName>
    </submittedName>
</protein>
<sequence length="196" mass="21138">MQSQRHRRASILCTHAYFRHCKCLAPNPSCTASRHNHRRHPSPHRSSPPLPSATHGQTHGLGTQSCQPTIIIRRHQHLLLGPVNLNIIESAPSLPPLFFFSSSYPILFLSTPAAPPSSLSVSSTTDITTIPALHHHAAAPAAVPIHSPTLVPNTAAPLHLPQPCPAAAPKSVKPINLGIQLMISNQNQQLAITQNH</sequence>
<gene>
    <name evidence="2" type="ORF">M0R45_019920</name>
</gene>
<feature type="compositionally biased region" description="Polar residues" evidence="1">
    <location>
        <begin position="54"/>
        <end position="63"/>
    </location>
</feature>